<dbReference type="AlphaFoldDB" id="A0A2B4R8P5"/>
<dbReference type="CDD" id="cd07036">
    <property type="entry name" value="TPP_PYR_E1-PDHc-beta_like"/>
    <property type="match status" value="1"/>
</dbReference>
<evidence type="ECO:0000256" key="6">
    <source>
        <dbReference type="ARBA" id="ARBA00051231"/>
    </source>
</evidence>
<dbReference type="Pfam" id="PF18939">
    <property type="entry name" value="DUF5686"/>
    <property type="match status" value="1"/>
</dbReference>
<dbReference type="OrthoDB" id="10263706at2759"/>
<accession>A0A2B4R8P5</accession>
<dbReference type="Pfam" id="PF02780">
    <property type="entry name" value="Transketolase_C"/>
    <property type="match status" value="1"/>
</dbReference>
<comment type="caution">
    <text evidence="8">The sequence shown here is derived from an EMBL/GenBank/DDBJ whole genome shotgun (WGS) entry which is preliminary data.</text>
</comment>
<dbReference type="FunFam" id="3.40.50.970:FF:000001">
    <property type="entry name" value="Pyruvate dehydrogenase E1 beta subunit"/>
    <property type="match status" value="1"/>
</dbReference>
<reference evidence="8" key="1">
    <citation type="journal article" date="2017" name="J. ISSAAS">
        <title>Comparative analysis of the genomes of Stylophora pistillata and Acropora digitifera provides evidence for extensive differences between species of corals.</title>
        <authorList>
            <person name="Voolstra C.R."/>
            <person name="Li Y."/>
            <person name="Liew Y.J."/>
            <person name="Baumgarten S."/>
            <person name="Zoccola D."/>
            <person name="Flot J.-F."/>
            <person name="Tambutte S."/>
            <person name="Allemand D."/>
            <person name="Aranda M."/>
        </authorList>
    </citation>
    <scope>NUCLEOTIDE SEQUENCE</scope>
    <source>
        <strain evidence="8">CSM Monaco</strain>
        <tissue evidence="8">Whole animal</tissue>
    </source>
</reference>
<keyword evidence="4" id="KW-0786">Thiamine pyrophosphate</keyword>
<dbReference type="InterPro" id="IPR033248">
    <property type="entry name" value="Transketolase_C"/>
</dbReference>
<proteinExistence type="predicted"/>
<dbReference type="Gene3D" id="3.40.50.920">
    <property type="match status" value="1"/>
</dbReference>
<dbReference type="EMBL" id="LSMT01000741">
    <property type="protein sequence ID" value="PFX14714.1"/>
    <property type="molecule type" value="Genomic_DNA"/>
</dbReference>
<feature type="domain" description="Transketolase-like pyrimidine-binding" evidence="7">
    <location>
        <begin position="1"/>
        <end position="162"/>
    </location>
</feature>
<dbReference type="STRING" id="50429.A0A2B4R8P5"/>
<dbReference type="Gene3D" id="3.40.50.970">
    <property type="match status" value="1"/>
</dbReference>
<evidence type="ECO:0000259" key="7">
    <source>
        <dbReference type="SMART" id="SM00861"/>
    </source>
</evidence>
<dbReference type="PANTHER" id="PTHR43257:SF2">
    <property type="entry name" value="PYRUVATE DEHYDROGENASE E1 COMPONENT SUBUNIT BETA"/>
    <property type="match status" value="1"/>
</dbReference>
<organism evidence="8">
    <name type="scientific">Stylophora pistillata</name>
    <name type="common">Smooth cauliflower coral</name>
    <dbReference type="NCBI Taxonomy" id="50429"/>
    <lineage>
        <taxon>Eukaryota</taxon>
        <taxon>Metazoa</taxon>
        <taxon>Cnidaria</taxon>
        <taxon>Anthozoa</taxon>
        <taxon>Hexacorallia</taxon>
        <taxon>Scleractinia</taxon>
        <taxon>Astrocoeniina</taxon>
        <taxon>Pocilloporidae</taxon>
        <taxon>Stylophora</taxon>
    </lineage>
</organism>
<dbReference type="InterPro" id="IPR043741">
    <property type="entry name" value="DUF5686"/>
</dbReference>
<evidence type="ECO:0000256" key="3">
    <source>
        <dbReference type="ARBA" id="ARBA00023002"/>
    </source>
</evidence>
<keyword evidence="8" id="KW-0670">Pyruvate</keyword>
<dbReference type="SUPFAM" id="SSF52518">
    <property type="entry name" value="Thiamin diphosphate-binding fold (THDP-binding)"/>
    <property type="match status" value="1"/>
</dbReference>
<evidence type="ECO:0000256" key="4">
    <source>
        <dbReference type="ARBA" id="ARBA00023052"/>
    </source>
</evidence>
<dbReference type="InterPro" id="IPR029061">
    <property type="entry name" value="THDP-binding"/>
</dbReference>
<protein>
    <recommendedName>
        <fullName evidence="2">Pyruvate dehydrogenase E1 component subunit beta, mitochondrial</fullName>
    </recommendedName>
</protein>
<comment type="cofactor">
    <cofactor evidence="1">
        <name>thiamine diphosphate</name>
        <dbReference type="ChEBI" id="CHEBI:58937"/>
    </cofactor>
</comment>
<keyword evidence="3" id="KW-0560">Oxidoreductase</keyword>
<dbReference type="PANTHER" id="PTHR43257">
    <property type="entry name" value="PYRUVATE DEHYDROGENASE E1 COMPONENT BETA SUBUNIT"/>
    <property type="match status" value="1"/>
</dbReference>
<dbReference type="GO" id="GO:0004739">
    <property type="term" value="F:pyruvate dehydrogenase (acetyl-transferring) activity"/>
    <property type="evidence" value="ECO:0007669"/>
    <property type="project" value="UniProtKB-EC"/>
</dbReference>
<comment type="catalytic activity">
    <reaction evidence="6">
        <text>N(6)-[(R)-lipoyl]-L-lysyl-[protein] + pyruvate + H(+) = N(6)-[(R)-S(8)-acetyldihydrolipoyl]-L-lysyl-[protein] + CO2</text>
        <dbReference type="Rhea" id="RHEA:19189"/>
        <dbReference type="Rhea" id="RHEA-COMP:10474"/>
        <dbReference type="Rhea" id="RHEA-COMP:10478"/>
        <dbReference type="ChEBI" id="CHEBI:15361"/>
        <dbReference type="ChEBI" id="CHEBI:15378"/>
        <dbReference type="ChEBI" id="CHEBI:16526"/>
        <dbReference type="ChEBI" id="CHEBI:83099"/>
        <dbReference type="ChEBI" id="CHEBI:83111"/>
        <dbReference type="EC" id="1.2.4.1"/>
    </reaction>
</comment>
<evidence type="ECO:0000256" key="5">
    <source>
        <dbReference type="ARBA" id="ARBA00025211"/>
    </source>
</evidence>
<dbReference type="SMART" id="SM00861">
    <property type="entry name" value="Transket_pyr"/>
    <property type="match status" value="1"/>
</dbReference>
<dbReference type="FunFam" id="3.40.50.920:FF:000001">
    <property type="entry name" value="Pyruvate dehydrogenase E1 beta subunit"/>
    <property type="match status" value="1"/>
</dbReference>
<dbReference type="NCBIfam" id="NF006667">
    <property type="entry name" value="PRK09212.1"/>
    <property type="match status" value="1"/>
</dbReference>
<dbReference type="SUPFAM" id="SSF52922">
    <property type="entry name" value="TK C-terminal domain-like"/>
    <property type="match status" value="1"/>
</dbReference>
<evidence type="ECO:0000256" key="1">
    <source>
        <dbReference type="ARBA" id="ARBA00001964"/>
    </source>
</evidence>
<comment type="function">
    <text evidence="5">The pyruvate dehydrogenase complex catalyzes the overall conversion of pyruvate to acetyl-CoA and CO(2). It contains multiple copies of three enzymatic components: pyruvate dehydrogenase (E1), dihydrolipoamide acetyltransferase (E2) and lipoamide dehydrogenase (E3).</text>
</comment>
<evidence type="ECO:0000256" key="2">
    <source>
        <dbReference type="ARBA" id="ARBA00016220"/>
    </source>
</evidence>
<dbReference type="InterPro" id="IPR005475">
    <property type="entry name" value="Transketolase-like_Pyr-bd"/>
</dbReference>
<name>A0A2B4R8P5_STYPI</name>
<evidence type="ECO:0000313" key="8">
    <source>
        <dbReference type="EMBL" id="PFX14714.1"/>
    </source>
</evidence>
<sequence>MRADESIYLIGEEVAEYNGAYKASKGMLDEFGEKRVVDTPISEAGFGGIAVGSTMTGNRPIVEYMTFNFCLVGIDQIINNAAKIRQMSAGQFSCPIVFRGPTASGGQLGATHSQAFENWFANTPGLKVIVPSTPYDAKGLLKAAIRDNDPVIFMESEQMYGDKGEVPEGEYILPIGVADVKRKGTDVTVVSFGKIIKVAHEAAATLEKEGISIELIDLRTVRPMDTKTIIESVKKTNRLVILEEAWPFGSVATEITYRVQQEAFDYLDAPVHRINTADTPAPYSSVLLEAWLPNAKDVVASVGAEIKSVYLSFSYVGFNTKVVRVNPRTGFLKIKLKEESSVLDEVVVVTKPKKRLKKKENPAYPILREVWKRKRKNGLDFADGYQYKKHIITQIGLNNVDSTLYKTVNKLKRRKEDFEIPYDEQGRPYLPFYIEERKYDVYGRSNPKIKKENLTAERREGMAEKSFMFDRLSNVLNRPINIYKNHIMLLRKSFVSPIASSGFQTYDYVLYDTLKNKKGRDQYRIFFFPRQDADLAFEGNVLIDSESYAVSKIRMKTHKDVNMNYVRNLELEKEYYIENDSVFYPKSFGYKVDFTLISKNENNRGMLIERFTHFKDYKIGDPKEIDFYKEKVIKYRPDQFKKSDAYWQADAISKTHKDIYKTVEDFKSNKKLKQISSFFNIISSGYFNATENWQLGPFWLMLQENQVEGVKICLWVGRGAENGIRTTDKTGLTFDKQFTIGINDLPQSISYAYNTGTKYVEATANDGSIDNTKYITVTVEGLTFKGANGATLTAGTDFTTIGNYQVRETGKAIGTSGLNNYIYEFSDGSRVTQNKNLPAPTKLITKRANSIPSGLTMVVTKLSATTAKITFTGKATAHQRVTGVVGGTDDSVNNVTVTFNNSAFTGSPNISAVAGKSKNDIAIEYLYNPPVFSYQYTQTNNLFAEDNIPGEIGSNFKLHIKVKNASFIGANDFIFTKGTHFTTANVPDGLTMNVRKRTADGGYLLVGFTGAANSHSADDDVENVTITLLPTILNGNYDLSGVITKTKNNIKIVFDAPTVSIATGLYDDILRESNNGKFDKNGDSVLIKVSNSTFSSSVAKDALFTLNTHYTINGTVPNGLTLALKKSSTKLIQVYLTGTANPHTSASDADLRVTFLPAIFEGNPAADKIIGSTQTIKVRFND</sequence>
<dbReference type="Pfam" id="PF02779">
    <property type="entry name" value="Transket_pyr"/>
    <property type="match status" value="1"/>
</dbReference>
<gene>
    <name evidence="8" type="primary">pdhB</name>
    <name evidence="8" type="ORF">AWC38_SpisGene21104</name>
</gene>
<dbReference type="InterPro" id="IPR009014">
    <property type="entry name" value="Transketo_C/PFOR_II"/>
</dbReference>